<keyword evidence="6 12" id="KW-0378">Hydrolase</keyword>
<dbReference type="GO" id="GO:0030145">
    <property type="term" value="F:manganese ion binding"/>
    <property type="evidence" value="ECO:0007669"/>
    <property type="project" value="TreeGrafter"/>
</dbReference>
<proteinExistence type="inferred from homology"/>
<evidence type="ECO:0000256" key="7">
    <source>
        <dbReference type="ARBA" id="ARBA00023211"/>
    </source>
</evidence>
<evidence type="ECO:0000256" key="1">
    <source>
        <dbReference type="ARBA" id="ARBA00005098"/>
    </source>
</evidence>
<dbReference type="UniPathway" id="UPA00158">
    <property type="reaction ID" value="UER00270"/>
</dbReference>
<feature type="binding site" evidence="10">
    <location>
        <position position="231"/>
    </location>
    <ligand>
        <name>Mn(2+)</name>
        <dbReference type="ChEBI" id="CHEBI:29035"/>
        <label>1</label>
    </ligand>
</feature>
<dbReference type="SUPFAM" id="SSF52768">
    <property type="entry name" value="Arginase/deacetylase"/>
    <property type="match status" value="1"/>
</dbReference>
<evidence type="ECO:0000256" key="10">
    <source>
        <dbReference type="PIRSR" id="PIRSR036979-1"/>
    </source>
</evidence>
<dbReference type="PRINTS" id="PR00116">
    <property type="entry name" value="ARGINASE"/>
</dbReference>
<dbReference type="EMBL" id="CP013652">
    <property type="protein sequence ID" value="ALS21477.1"/>
    <property type="molecule type" value="Genomic_DNA"/>
</dbReference>
<evidence type="ECO:0000256" key="6">
    <source>
        <dbReference type="ARBA" id="ARBA00022801"/>
    </source>
</evidence>
<dbReference type="InterPro" id="IPR023696">
    <property type="entry name" value="Ureohydrolase_dom_sf"/>
</dbReference>
<dbReference type="PROSITE" id="PS51409">
    <property type="entry name" value="ARGINASE_2"/>
    <property type="match status" value="1"/>
</dbReference>
<organism evidence="14 15">
    <name type="scientific">Paenibacillus naphthalenovorans</name>
    <dbReference type="NCBI Taxonomy" id="162209"/>
    <lineage>
        <taxon>Bacteria</taxon>
        <taxon>Bacillati</taxon>
        <taxon>Bacillota</taxon>
        <taxon>Bacilli</taxon>
        <taxon>Bacillales</taxon>
        <taxon>Paenibacillaceae</taxon>
        <taxon>Paenibacillus</taxon>
    </lineage>
</organism>
<evidence type="ECO:0000256" key="11">
    <source>
        <dbReference type="PROSITE-ProRule" id="PRU00742"/>
    </source>
</evidence>
<reference evidence="14 15" key="2">
    <citation type="journal article" date="2016" name="Genome Announc.">
        <title>Complete Genome Sequences of Two Interactive Moderate Thermophiles, Paenibacillus napthalenovorans 32O-Y and Paenibacillus sp. 32O-W.</title>
        <authorList>
            <person name="Butler R.R.III."/>
            <person name="Wang J."/>
            <person name="Stark B.C."/>
            <person name="Pombert J.F."/>
        </authorList>
    </citation>
    <scope>NUCLEOTIDE SEQUENCE [LARGE SCALE GENOMIC DNA]</scope>
    <source>
        <strain evidence="14 15">32O-Y</strain>
    </source>
</reference>
<dbReference type="InterPro" id="IPR014033">
    <property type="entry name" value="Arginase"/>
</dbReference>
<comment type="pathway">
    <text evidence="1">Nitrogen metabolism; urea cycle; L-ornithine and urea from L-arginine: step 1/1.</text>
</comment>
<feature type="binding site" evidence="10">
    <location>
        <position position="104"/>
    </location>
    <ligand>
        <name>Mn(2+)</name>
        <dbReference type="ChEBI" id="CHEBI:29035"/>
        <label>1</label>
    </ligand>
</feature>
<feature type="binding site" evidence="10">
    <location>
        <position position="233"/>
    </location>
    <ligand>
        <name>Mn(2+)</name>
        <dbReference type="ChEBI" id="CHEBI:29035"/>
        <label>1</label>
    </ligand>
</feature>
<evidence type="ECO:0000256" key="9">
    <source>
        <dbReference type="NCBIfam" id="TIGR01229"/>
    </source>
</evidence>
<name>A0A0U2W1U0_9BACL</name>
<dbReference type="PATRIC" id="fig|162209.4.peg.1170"/>
<evidence type="ECO:0000256" key="5">
    <source>
        <dbReference type="ARBA" id="ARBA00022723"/>
    </source>
</evidence>
<dbReference type="OrthoDB" id="9789727at2"/>
<evidence type="ECO:0000256" key="2">
    <source>
        <dbReference type="ARBA" id="ARBA00012168"/>
    </source>
</evidence>
<dbReference type="GO" id="GO:0004053">
    <property type="term" value="F:arginase activity"/>
    <property type="evidence" value="ECO:0007669"/>
    <property type="project" value="UniProtKB-UniRule"/>
</dbReference>
<dbReference type="PROSITE" id="PS01053">
    <property type="entry name" value="ARGINASE_1"/>
    <property type="match status" value="1"/>
</dbReference>
<dbReference type="GO" id="GO:0000050">
    <property type="term" value="P:urea cycle"/>
    <property type="evidence" value="ECO:0007669"/>
    <property type="project" value="UniProtKB-UniPathway"/>
</dbReference>
<comment type="cofactor">
    <cofactor evidence="10 13">
        <name>Mn(2+)</name>
        <dbReference type="ChEBI" id="CHEBI:29035"/>
    </cofactor>
    <text evidence="10 13">Binds 2 manganese ions per subunit.</text>
</comment>
<dbReference type="Gene3D" id="3.40.800.10">
    <property type="entry name" value="Ureohydrolase domain"/>
    <property type="match status" value="1"/>
</dbReference>
<dbReference type="GO" id="GO:0005737">
    <property type="term" value="C:cytoplasm"/>
    <property type="evidence" value="ECO:0007669"/>
    <property type="project" value="TreeGrafter"/>
</dbReference>
<dbReference type="PANTHER" id="PTHR43782:SF3">
    <property type="entry name" value="ARGINASE"/>
    <property type="match status" value="1"/>
</dbReference>
<dbReference type="Proteomes" id="UP000061660">
    <property type="component" value="Chromosome"/>
</dbReference>
<feature type="binding site" evidence="10">
    <location>
        <position position="127"/>
    </location>
    <ligand>
        <name>Mn(2+)</name>
        <dbReference type="ChEBI" id="CHEBI:29035"/>
        <label>1</label>
    </ligand>
</feature>
<feature type="binding site" evidence="10">
    <location>
        <position position="131"/>
    </location>
    <ligand>
        <name>Mn(2+)</name>
        <dbReference type="ChEBI" id="CHEBI:29035"/>
        <label>1</label>
    </ligand>
</feature>
<dbReference type="PANTHER" id="PTHR43782">
    <property type="entry name" value="ARGINASE"/>
    <property type="match status" value="1"/>
</dbReference>
<dbReference type="Pfam" id="PF00491">
    <property type="entry name" value="Arginase"/>
    <property type="match status" value="1"/>
</dbReference>
<keyword evidence="4 13" id="KW-0056">Arginine metabolism</keyword>
<dbReference type="FunFam" id="3.40.800.10:FF:000012">
    <property type="entry name" value="Arginase"/>
    <property type="match status" value="1"/>
</dbReference>
<reference evidence="15" key="1">
    <citation type="submission" date="2015-12" db="EMBL/GenBank/DDBJ databases">
        <title>Complete genome sequences of two moderately thermophilic Paenibacillus species.</title>
        <authorList>
            <person name="Butler R.III."/>
            <person name="Wang J."/>
            <person name="Stark B.C."/>
            <person name="Pombert J.-F."/>
        </authorList>
    </citation>
    <scope>NUCLEOTIDE SEQUENCE [LARGE SCALE GENOMIC DNA]</scope>
    <source>
        <strain evidence="15">32O-Y</strain>
    </source>
</reference>
<evidence type="ECO:0000256" key="13">
    <source>
        <dbReference type="RuleBase" id="RU361159"/>
    </source>
</evidence>
<evidence type="ECO:0000256" key="4">
    <source>
        <dbReference type="ARBA" id="ARBA00022503"/>
    </source>
</evidence>
<dbReference type="KEGG" id="pnp:IJ22_10990"/>
<sequence>MRGKPELSILRVPFDLGAGRKGVRRGPDAILQAGLERKLRQLGYSCELPDPVPAPSTAKESGVFVPQAEPRHLNEAVKVNEALAVQIKDVLERGRFPLVLGGDHSIAIGTLAGLAQHYRSIGVIWFDAHADLNTPDTSPSGNIHGMSLAASLGIGHHRLTRIGGFLPKIRPQHTVIIGARQLDPGEKELIRAEGVTCFTMHEIDLMGIARVTEEAVRIATAGTDGLHVSFDIDSLDPLEAPGTGTPVKGGISYREAHLALELLYEAGSVLSAEMVEVNPALERDNQTARLAAELISSLLGQRIL</sequence>
<dbReference type="PIRSF" id="PIRSF036979">
    <property type="entry name" value="Arginase"/>
    <property type="match status" value="1"/>
</dbReference>
<dbReference type="GO" id="GO:0006525">
    <property type="term" value="P:arginine metabolic process"/>
    <property type="evidence" value="ECO:0007669"/>
    <property type="project" value="UniProtKB-KW"/>
</dbReference>
<evidence type="ECO:0000313" key="15">
    <source>
        <dbReference type="Proteomes" id="UP000061660"/>
    </source>
</evidence>
<evidence type="ECO:0000313" key="14">
    <source>
        <dbReference type="EMBL" id="ALS21477.1"/>
    </source>
</evidence>
<gene>
    <name evidence="14" type="ORF">IJ22_10990</name>
</gene>
<accession>A0A0U2W1U0</accession>
<dbReference type="InterPro" id="IPR006035">
    <property type="entry name" value="Ureohydrolase"/>
</dbReference>
<keyword evidence="15" id="KW-1185">Reference proteome</keyword>
<evidence type="ECO:0000256" key="12">
    <source>
        <dbReference type="RuleBase" id="RU003684"/>
    </source>
</evidence>
<keyword evidence="5 10" id="KW-0479">Metal-binding</keyword>
<evidence type="ECO:0000256" key="8">
    <source>
        <dbReference type="ARBA" id="ARBA00047391"/>
    </source>
</evidence>
<comment type="similarity">
    <text evidence="11 12">Belongs to the arginase family.</text>
</comment>
<protein>
    <recommendedName>
        <fullName evidence="3 9">Arginase</fullName>
        <ecNumber evidence="2 9">3.5.3.1</ecNumber>
    </recommendedName>
</protein>
<evidence type="ECO:0000256" key="3">
    <source>
        <dbReference type="ARBA" id="ARBA00018123"/>
    </source>
</evidence>
<dbReference type="NCBIfam" id="TIGR01229">
    <property type="entry name" value="rocF_arginase"/>
    <property type="match status" value="1"/>
</dbReference>
<dbReference type="CDD" id="cd09989">
    <property type="entry name" value="Arginase"/>
    <property type="match status" value="1"/>
</dbReference>
<dbReference type="EC" id="3.5.3.1" evidence="2 9"/>
<comment type="catalytic activity">
    <reaction evidence="8 13">
        <text>L-arginine + H2O = urea + L-ornithine</text>
        <dbReference type="Rhea" id="RHEA:20569"/>
        <dbReference type="ChEBI" id="CHEBI:15377"/>
        <dbReference type="ChEBI" id="CHEBI:16199"/>
        <dbReference type="ChEBI" id="CHEBI:32682"/>
        <dbReference type="ChEBI" id="CHEBI:46911"/>
        <dbReference type="EC" id="3.5.3.1"/>
    </reaction>
</comment>
<dbReference type="STRING" id="162209.IJ22_10990"/>
<dbReference type="AlphaFoldDB" id="A0A0U2W1U0"/>
<dbReference type="RefSeq" id="WP_062407775.1">
    <property type="nucleotide sequence ID" value="NZ_BJCS01000003.1"/>
</dbReference>
<dbReference type="InterPro" id="IPR020855">
    <property type="entry name" value="Ureohydrolase_Mn_BS"/>
</dbReference>
<keyword evidence="7 10" id="KW-0464">Manganese</keyword>
<feature type="binding site" evidence="10">
    <location>
        <position position="129"/>
    </location>
    <ligand>
        <name>Mn(2+)</name>
        <dbReference type="ChEBI" id="CHEBI:29035"/>
        <label>1</label>
    </ligand>
</feature>